<dbReference type="SUPFAM" id="SSF57850">
    <property type="entry name" value="RING/U-box"/>
    <property type="match status" value="1"/>
</dbReference>
<keyword evidence="4" id="KW-0723">Serine/threonine-protein kinase</keyword>
<evidence type="ECO:0000256" key="6">
    <source>
        <dbReference type="ARBA" id="ARBA00022741"/>
    </source>
</evidence>
<dbReference type="GO" id="GO:0005524">
    <property type="term" value="F:ATP binding"/>
    <property type="evidence" value="ECO:0007669"/>
    <property type="project" value="UniProtKB-UniRule"/>
</dbReference>
<dbReference type="GO" id="GO:0016567">
    <property type="term" value="P:protein ubiquitination"/>
    <property type="evidence" value="ECO:0007669"/>
    <property type="project" value="UniProtKB-UniPathway"/>
</dbReference>
<dbReference type="InterPro" id="IPR008271">
    <property type="entry name" value="Ser/Thr_kinase_AS"/>
</dbReference>
<evidence type="ECO:0000256" key="8">
    <source>
        <dbReference type="ARBA" id="ARBA00022786"/>
    </source>
</evidence>
<dbReference type="PANTHER" id="PTHR45647:SF100">
    <property type="entry name" value="U-BOX DOMAIN-CONTAINING PROTEIN 33"/>
    <property type="match status" value="1"/>
</dbReference>
<comment type="caution">
    <text evidence="14">The sequence shown here is derived from an EMBL/GenBank/DDBJ whole genome shotgun (WGS) entry which is preliminary data.</text>
</comment>
<dbReference type="PROSITE" id="PS00107">
    <property type="entry name" value="PROTEIN_KINASE_ATP"/>
    <property type="match status" value="1"/>
</dbReference>
<keyword evidence="5" id="KW-0808">Transferase</keyword>
<evidence type="ECO:0000256" key="2">
    <source>
        <dbReference type="ARBA" id="ARBA00004906"/>
    </source>
</evidence>
<dbReference type="PROSITE" id="PS51698">
    <property type="entry name" value="U_BOX"/>
    <property type="match status" value="1"/>
</dbReference>
<dbReference type="GO" id="GO:0004674">
    <property type="term" value="F:protein serine/threonine kinase activity"/>
    <property type="evidence" value="ECO:0007669"/>
    <property type="project" value="UniProtKB-KW"/>
</dbReference>
<accession>A0A835R2K6</accession>
<dbReference type="Gene3D" id="3.30.40.10">
    <property type="entry name" value="Zinc/RING finger domain, C3HC4 (zinc finger)"/>
    <property type="match status" value="1"/>
</dbReference>
<evidence type="ECO:0000313" key="15">
    <source>
        <dbReference type="Proteomes" id="UP000636800"/>
    </source>
</evidence>
<dbReference type="CDD" id="cd01989">
    <property type="entry name" value="USP_STK_Ubox_N"/>
    <property type="match status" value="1"/>
</dbReference>
<dbReference type="InterPro" id="IPR013083">
    <property type="entry name" value="Znf_RING/FYVE/PHD"/>
</dbReference>
<comment type="catalytic activity">
    <reaction evidence="1">
        <text>S-ubiquitinyl-[E2 ubiquitin-conjugating enzyme]-L-cysteine + [acceptor protein]-L-lysine = [E2 ubiquitin-conjugating enzyme]-L-cysteine + N(6)-ubiquitinyl-[acceptor protein]-L-lysine.</text>
        <dbReference type="EC" id="2.3.2.27"/>
    </reaction>
</comment>
<dbReference type="SMART" id="SM00504">
    <property type="entry name" value="Ubox"/>
    <property type="match status" value="1"/>
</dbReference>
<evidence type="ECO:0000256" key="3">
    <source>
        <dbReference type="ARBA" id="ARBA00012483"/>
    </source>
</evidence>
<dbReference type="SMART" id="SM00220">
    <property type="entry name" value="S_TKc"/>
    <property type="match status" value="1"/>
</dbReference>
<feature type="domain" description="U-box" evidence="13">
    <location>
        <begin position="773"/>
        <end position="847"/>
    </location>
</feature>
<evidence type="ECO:0000256" key="4">
    <source>
        <dbReference type="ARBA" id="ARBA00022527"/>
    </source>
</evidence>
<dbReference type="PROSITE" id="PS00108">
    <property type="entry name" value="PROTEIN_KINASE_ST"/>
    <property type="match status" value="1"/>
</dbReference>
<dbReference type="InterPro" id="IPR003613">
    <property type="entry name" value="Ubox_domain"/>
</dbReference>
<evidence type="ECO:0000256" key="5">
    <source>
        <dbReference type="ARBA" id="ARBA00022679"/>
    </source>
</evidence>
<evidence type="ECO:0000256" key="11">
    <source>
        <dbReference type="SAM" id="Coils"/>
    </source>
</evidence>
<dbReference type="UniPathway" id="UPA00143"/>
<dbReference type="SUPFAM" id="SSF56112">
    <property type="entry name" value="Protein kinase-like (PK-like)"/>
    <property type="match status" value="1"/>
</dbReference>
<evidence type="ECO:0000256" key="1">
    <source>
        <dbReference type="ARBA" id="ARBA00000900"/>
    </source>
</evidence>
<feature type="domain" description="Protein kinase" evidence="12">
    <location>
        <begin position="491"/>
        <end position="756"/>
    </location>
</feature>
<sequence length="848" mass="95042">MDSPVSHSVMGEIVEEMNSPEVAAAVEEKVYVALGKEHNEGKANLLWALQHFRCPIVIIHVHRPAKMIPILGGKFPASQLVKWRYKHSEGWKGQRCKRVKSEKLVIERDDVAKGLIDLIARYKITRLVMGEATSNNFFKVRAWKKKAPRSKIAISVKQNADPSCHIWFVCKGNLICTREADISFGLSQSQSCTPNSEFNSSPISIQSEQLSRTLAQGKSGNSRFLETSNQIFWNIASSGMLGFHEAVTPPRITYPSPDKTSSPESCCTFGRSIAANSSEKFSLRSLKSSCCSSSSGYEEEVLSNSDFQSVKDEESEVGLILDHRLHVSDATLKLSQPHQLEEGGIDVELYQILKDALAKELENFYVKELSLRKEVEEALGTSQLEVEMLKNQHDELYEELHKTNKTKLLLETHIVDYNGRVKNLEEKLLVACSLLDSLQSERVLLQRGQHQAVQEAEGLQRKKEIVPTIMHECPTLTVFSFLEIEQATCNFSSLLKIGEGGSGMVYKGFLRNTTVAIKTLKPNGMRGRPEFNQEVSILNRTRHPNLVNLMGVCPEASALVYEYLPNGNLEDCIACNNNNRLPWQSRTRIVTEICSALIFLHSSKPHPVVHGDLKPENILLDSNLVSKLSDFGLCDFVMPTDTTTTLDHQAQPNNAFVYMDPELLVTGDLTPCSDVYSFGVVILRLLTGMPAIGIIKKVQEALEEDAFYEIIDPTAGNWPLGYAKKLAKLGLRCCETSRKNRPDLLNHVWKELELMLKAATSTSFNSITDDNSFIPSYFTCPISQEVMKDPYIAADGFTYEGEALRGWIYSGRNTSPMTNLKLPHCELIPNRALRSAIQEWLQKQPKQL</sequence>
<reference evidence="14 15" key="1">
    <citation type="journal article" date="2020" name="Nat. Food">
        <title>A phased Vanilla planifolia genome enables genetic improvement of flavour and production.</title>
        <authorList>
            <person name="Hasing T."/>
            <person name="Tang H."/>
            <person name="Brym M."/>
            <person name="Khazi F."/>
            <person name="Huang T."/>
            <person name="Chambers A.H."/>
        </authorList>
    </citation>
    <scope>NUCLEOTIDE SEQUENCE [LARGE SCALE GENOMIC DNA]</scope>
    <source>
        <tissue evidence="14">Leaf</tissue>
    </source>
</reference>
<dbReference type="InterPro" id="IPR000719">
    <property type="entry name" value="Prot_kinase_dom"/>
</dbReference>
<dbReference type="OrthoDB" id="1893477at2759"/>
<evidence type="ECO:0000259" key="13">
    <source>
        <dbReference type="PROSITE" id="PS51698"/>
    </source>
</evidence>
<keyword evidence="6 10" id="KW-0547">Nucleotide-binding</keyword>
<dbReference type="Pfam" id="PF04564">
    <property type="entry name" value="U-box"/>
    <property type="match status" value="1"/>
</dbReference>
<comment type="pathway">
    <text evidence="2">Protein modification; protein ubiquitination.</text>
</comment>
<dbReference type="InterPro" id="IPR051348">
    <property type="entry name" value="U-box_ubiquitin_ligases"/>
</dbReference>
<dbReference type="InterPro" id="IPR001245">
    <property type="entry name" value="Ser-Thr/Tyr_kinase_cat_dom"/>
</dbReference>
<name>A0A835R2K6_VANPL</name>
<dbReference type="PANTHER" id="PTHR45647">
    <property type="entry name" value="OS02G0152300 PROTEIN"/>
    <property type="match status" value="1"/>
</dbReference>
<gene>
    <name evidence="14" type="ORF">HPP92_008495</name>
</gene>
<keyword evidence="11" id="KW-0175">Coiled coil</keyword>
<dbReference type="InterPro" id="IPR011009">
    <property type="entry name" value="Kinase-like_dom_sf"/>
</dbReference>
<protein>
    <recommendedName>
        <fullName evidence="3">RING-type E3 ubiquitin transferase</fullName>
        <ecNumber evidence="3">2.3.2.27</ecNumber>
    </recommendedName>
</protein>
<dbReference type="EC" id="2.3.2.27" evidence="3"/>
<dbReference type="GO" id="GO:0061630">
    <property type="term" value="F:ubiquitin protein ligase activity"/>
    <property type="evidence" value="ECO:0007669"/>
    <property type="project" value="UniProtKB-EC"/>
</dbReference>
<feature type="binding site" evidence="10">
    <location>
        <position position="518"/>
    </location>
    <ligand>
        <name>ATP</name>
        <dbReference type="ChEBI" id="CHEBI:30616"/>
    </ligand>
</feature>
<dbReference type="CDD" id="cd16655">
    <property type="entry name" value="RING-Ubox_WDSUB1-like"/>
    <property type="match status" value="1"/>
</dbReference>
<dbReference type="AlphaFoldDB" id="A0A835R2K6"/>
<dbReference type="Gene3D" id="1.10.510.10">
    <property type="entry name" value="Transferase(Phosphotransferase) domain 1"/>
    <property type="match status" value="1"/>
</dbReference>
<dbReference type="Gene3D" id="3.30.200.20">
    <property type="entry name" value="Phosphorylase Kinase, domain 1"/>
    <property type="match status" value="1"/>
</dbReference>
<dbReference type="PROSITE" id="PS50011">
    <property type="entry name" value="PROTEIN_KINASE_DOM"/>
    <property type="match status" value="1"/>
</dbReference>
<dbReference type="EMBL" id="JADCNL010000004">
    <property type="protein sequence ID" value="KAG0484416.1"/>
    <property type="molecule type" value="Genomic_DNA"/>
</dbReference>
<evidence type="ECO:0000256" key="9">
    <source>
        <dbReference type="ARBA" id="ARBA00022840"/>
    </source>
</evidence>
<dbReference type="Proteomes" id="UP000636800">
    <property type="component" value="Unassembled WGS sequence"/>
</dbReference>
<proteinExistence type="predicted"/>
<organism evidence="14 15">
    <name type="scientific">Vanilla planifolia</name>
    <name type="common">Vanilla</name>
    <dbReference type="NCBI Taxonomy" id="51239"/>
    <lineage>
        <taxon>Eukaryota</taxon>
        <taxon>Viridiplantae</taxon>
        <taxon>Streptophyta</taxon>
        <taxon>Embryophyta</taxon>
        <taxon>Tracheophyta</taxon>
        <taxon>Spermatophyta</taxon>
        <taxon>Magnoliopsida</taxon>
        <taxon>Liliopsida</taxon>
        <taxon>Asparagales</taxon>
        <taxon>Orchidaceae</taxon>
        <taxon>Vanilloideae</taxon>
        <taxon>Vanilleae</taxon>
        <taxon>Vanilla</taxon>
    </lineage>
</organism>
<evidence type="ECO:0000313" key="14">
    <source>
        <dbReference type="EMBL" id="KAG0484416.1"/>
    </source>
</evidence>
<dbReference type="InterPro" id="IPR017441">
    <property type="entry name" value="Protein_kinase_ATP_BS"/>
</dbReference>
<dbReference type="Pfam" id="PF07714">
    <property type="entry name" value="PK_Tyr_Ser-Thr"/>
    <property type="match status" value="1"/>
</dbReference>
<keyword evidence="8" id="KW-0833">Ubl conjugation pathway</keyword>
<evidence type="ECO:0000256" key="7">
    <source>
        <dbReference type="ARBA" id="ARBA00022777"/>
    </source>
</evidence>
<keyword evidence="7" id="KW-0418">Kinase</keyword>
<keyword evidence="9 10" id="KW-0067">ATP-binding</keyword>
<feature type="coiled-coil region" evidence="11">
    <location>
        <begin position="372"/>
        <end position="441"/>
    </location>
</feature>
<evidence type="ECO:0000259" key="12">
    <source>
        <dbReference type="PROSITE" id="PS50011"/>
    </source>
</evidence>
<evidence type="ECO:0000256" key="10">
    <source>
        <dbReference type="PROSITE-ProRule" id="PRU10141"/>
    </source>
</evidence>
<keyword evidence="15" id="KW-1185">Reference proteome</keyword>